<sequence>MAAHGFPQFSDGNVEIHFSSADEKYVLHSHVLALHSSWFKATLSERWNGGGENTMVNGKNRWVYELRFEKGSSEDTLVREQSAEQTTNTELYVGSNVAPSRGRSAEQALTDLERCYHVTTLKDMLRTLYHLPPTFNPRRPQSFSVRPDIVALCDTAQYYGCDPVVRPYIENHLAQNQTQFCEDCHKNPLSMLEFAIAVRAGWIFMEAVTHIIGWDEEEYEEAIEKLEELGVIGLLDRKRAEFIALLQTHEYRLLRLDPRKNERYRNHHSYMAVSCFRQWLNERISDGDGSGLEPSYASLYREIGNAPMEDFKPSLQHHKRKANADVLNSTLKAMRPDMKLILKRAQDIVRPLLKNEARRQDEGHDTRRPLTCMKIGEEELPWVQK</sequence>
<reference evidence="1" key="1">
    <citation type="submission" date="2023-07" db="EMBL/GenBank/DDBJ databases">
        <title>Black Yeasts Isolated from many extreme environments.</title>
        <authorList>
            <person name="Coleine C."/>
            <person name="Stajich J.E."/>
            <person name="Selbmann L."/>
        </authorList>
    </citation>
    <scope>NUCLEOTIDE SEQUENCE</scope>
    <source>
        <strain evidence="1">CCFEE 5714</strain>
    </source>
</reference>
<keyword evidence="2" id="KW-1185">Reference proteome</keyword>
<comment type="caution">
    <text evidence="1">The sequence shown here is derived from an EMBL/GenBank/DDBJ whole genome shotgun (WGS) entry which is preliminary data.</text>
</comment>
<evidence type="ECO:0000313" key="1">
    <source>
        <dbReference type="EMBL" id="KAK3704418.1"/>
    </source>
</evidence>
<evidence type="ECO:0000313" key="2">
    <source>
        <dbReference type="Proteomes" id="UP001281147"/>
    </source>
</evidence>
<proteinExistence type="predicted"/>
<dbReference type="Proteomes" id="UP001281147">
    <property type="component" value="Unassembled WGS sequence"/>
</dbReference>
<protein>
    <submittedName>
        <fullName evidence="1">Uncharacterized protein</fullName>
    </submittedName>
</protein>
<gene>
    <name evidence="1" type="ORF">LTR37_013841</name>
</gene>
<organism evidence="1 2">
    <name type="scientific">Vermiconidia calcicola</name>
    <dbReference type="NCBI Taxonomy" id="1690605"/>
    <lineage>
        <taxon>Eukaryota</taxon>
        <taxon>Fungi</taxon>
        <taxon>Dikarya</taxon>
        <taxon>Ascomycota</taxon>
        <taxon>Pezizomycotina</taxon>
        <taxon>Dothideomycetes</taxon>
        <taxon>Dothideomycetidae</taxon>
        <taxon>Mycosphaerellales</taxon>
        <taxon>Extremaceae</taxon>
        <taxon>Vermiconidia</taxon>
    </lineage>
</organism>
<accession>A0ACC3MVC7</accession>
<name>A0ACC3MVC7_9PEZI</name>
<dbReference type="EMBL" id="JAUTXU010000139">
    <property type="protein sequence ID" value="KAK3704418.1"/>
    <property type="molecule type" value="Genomic_DNA"/>
</dbReference>